<dbReference type="PRINTS" id="PR00081">
    <property type="entry name" value="GDHRDH"/>
</dbReference>
<evidence type="ECO:0000256" key="2">
    <source>
        <dbReference type="ARBA" id="ARBA00023002"/>
    </source>
</evidence>
<dbReference type="PANTHER" id="PTHR24321:SF8">
    <property type="entry name" value="ESTRADIOL 17-BETA-DEHYDROGENASE 8-RELATED"/>
    <property type="match status" value="1"/>
</dbReference>
<name>A0A839ZVY7_9CAUL</name>
<dbReference type="FunFam" id="3.40.50.720:FF:000084">
    <property type="entry name" value="Short-chain dehydrogenase reductase"/>
    <property type="match status" value="1"/>
</dbReference>
<accession>A0A839ZVY7</accession>
<keyword evidence="2" id="KW-0560">Oxidoreductase</keyword>
<dbReference type="InterPro" id="IPR036291">
    <property type="entry name" value="NAD(P)-bd_dom_sf"/>
</dbReference>
<gene>
    <name evidence="5" type="ORF">GGQ61_000054</name>
</gene>
<comment type="caution">
    <text evidence="5">The sequence shown here is derived from an EMBL/GenBank/DDBJ whole genome shotgun (WGS) entry which is preliminary data.</text>
</comment>
<comment type="similarity">
    <text evidence="1">Belongs to the short-chain dehydrogenases/reductases (SDR) family.</text>
</comment>
<evidence type="ECO:0000256" key="1">
    <source>
        <dbReference type="ARBA" id="ARBA00006484"/>
    </source>
</evidence>
<sequence>MRRLEGKVAVITGGALGLGRATALRMAEEGAAIAVCDLRLDEANVFVDELIVRGLQASAWRLDVSHEAEFQRVLGEAAARFGQIDILVNNAGVAGADKPTDELTEAEWDAVQAVNVKGVFFGVKHVIPHMRHAGGGSIINLSSIYGLVSAPDVPPYHASKGAVRMMTKTDALLYAPEKIRVNSIHPGFIWTPMVEGYLKAHGDVAEGRLAVGALHPLGHMGEPDDIAWGCVYLASDEAKFVTGAELVIDGGYTAR</sequence>
<dbReference type="EMBL" id="JACIDK010000001">
    <property type="protein sequence ID" value="MBB3889357.1"/>
    <property type="molecule type" value="Genomic_DNA"/>
</dbReference>
<evidence type="ECO:0000313" key="5">
    <source>
        <dbReference type="EMBL" id="MBB3889357.1"/>
    </source>
</evidence>
<dbReference type="EC" id="1.1.1.175" evidence="3"/>
<dbReference type="Gene3D" id="3.40.50.720">
    <property type="entry name" value="NAD(P)-binding Rossmann-like Domain"/>
    <property type="match status" value="1"/>
</dbReference>
<keyword evidence="6" id="KW-1185">Reference proteome</keyword>
<proteinExistence type="inferred from homology"/>
<dbReference type="AlphaFoldDB" id="A0A839ZVY7"/>
<dbReference type="GO" id="GO:0047838">
    <property type="term" value="F:D-xylose 1-dehydrogenase (NAD+) activity"/>
    <property type="evidence" value="ECO:0007669"/>
    <property type="project" value="UniProtKB-EC"/>
</dbReference>
<organism evidence="5 6">
    <name type="scientific">Phenylobacterium haematophilum</name>
    <dbReference type="NCBI Taxonomy" id="98513"/>
    <lineage>
        <taxon>Bacteria</taxon>
        <taxon>Pseudomonadati</taxon>
        <taxon>Pseudomonadota</taxon>
        <taxon>Alphaproteobacteria</taxon>
        <taxon>Caulobacterales</taxon>
        <taxon>Caulobacteraceae</taxon>
        <taxon>Phenylobacterium</taxon>
    </lineage>
</organism>
<dbReference type="Pfam" id="PF13561">
    <property type="entry name" value="adh_short_C2"/>
    <property type="match status" value="1"/>
</dbReference>
<dbReference type="RefSeq" id="WP_183769373.1">
    <property type="nucleotide sequence ID" value="NZ_JACIDK010000001.1"/>
</dbReference>
<dbReference type="NCBIfam" id="NF005559">
    <property type="entry name" value="PRK07231.1"/>
    <property type="match status" value="1"/>
</dbReference>
<protein>
    <recommendedName>
        <fullName evidence="4">D-xylose 1-dehydrogenase</fullName>
        <ecNumber evidence="3">1.1.1.175</ecNumber>
    </recommendedName>
</protein>
<evidence type="ECO:0000256" key="4">
    <source>
        <dbReference type="ARBA" id="ARBA00069939"/>
    </source>
</evidence>
<evidence type="ECO:0000313" key="6">
    <source>
        <dbReference type="Proteomes" id="UP000530564"/>
    </source>
</evidence>
<dbReference type="SUPFAM" id="SSF51735">
    <property type="entry name" value="NAD(P)-binding Rossmann-fold domains"/>
    <property type="match status" value="1"/>
</dbReference>
<dbReference type="PRINTS" id="PR00080">
    <property type="entry name" value="SDRFAMILY"/>
</dbReference>
<dbReference type="PANTHER" id="PTHR24321">
    <property type="entry name" value="DEHYDROGENASES, SHORT CHAIN"/>
    <property type="match status" value="1"/>
</dbReference>
<dbReference type="InterPro" id="IPR002347">
    <property type="entry name" value="SDR_fam"/>
</dbReference>
<reference evidence="5 6" key="1">
    <citation type="submission" date="2020-08" db="EMBL/GenBank/DDBJ databases">
        <title>Genomic Encyclopedia of Type Strains, Phase IV (KMG-IV): sequencing the most valuable type-strain genomes for metagenomic binning, comparative biology and taxonomic classification.</title>
        <authorList>
            <person name="Goeker M."/>
        </authorList>
    </citation>
    <scope>NUCLEOTIDE SEQUENCE [LARGE SCALE GENOMIC DNA]</scope>
    <source>
        <strain evidence="5 6">DSM 21793</strain>
    </source>
</reference>
<dbReference type="Proteomes" id="UP000530564">
    <property type="component" value="Unassembled WGS sequence"/>
</dbReference>
<evidence type="ECO:0000256" key="3">
    <source>
        <dbReference type="ARBA" id="ARBA00066641"/>
    </source>
</evidence>